<evidence type="ECO:0000313" key="1">
    <source>
        <dbReference type="EMBL" id="GBM96225.1"/>
    </source>
</evidence>
<evidence type="ECO:0000313" key="2">
    <source>
        <dbReference type="Proteomes" id="UP000499080"/>
    </source>
</evidence>
<organism evidence="1 2">
    <name type="scientific">Araneus ventricosus</name>
    <name type="common">Orbweaver spider</name>
    <name type="synonym">Epeira ventricosa</name>
    <dbReference type="NCBI Taxonomy" id="182803"/>
    <lineage>
        <taxon>Eukaryota</taxon>
        <taxon>Metazoa</taxon>
        <taxon>Ecdysozoa</taxon>
        <taxon>Arthropoda</taxon>
        <taxon>Chelicerata</taxon>
        <taxon>Arachnida</taxon>
        <taxon>Araneae</taxon>
        <taxon>Araneomorphae</taxon>
        <taxon>Entelegynae</taxon>
        <taxon>Araneoidea</taxon>
        <taxon>Araneidae</taxon>
        <taxon>Araneus</taxon>
    </lineage>
</organism>
<name>A0A4Y2K305_ARAVE</name>
<comment type="caution">
    <text evidence="1">The sequence shown here is derived from an EMBL/GenBank/DDBJ whole genome shotgun (WGS) entry which is preliminary data.</text>
</comment>
<dbReference type="Proteomes" id="UP000499080">
    <property type="component" value="Unassembled WGS sequence"/>
</dbReference>
<reference evidence="1 2" key="1">
    <citation type="journal article" date="2019" name="Sci. Rep.">
        <title>Orb-weaving spider Araneus ventricosus genome elucidates the spidroin gene catalogue.</title>
        <authorList>
            <person name="Kono N."/>
            <person name="Nakamura H."/>
            <person name="Ohtoshi R."/>
            <person name="Moran D.A.P."/>
            <person name="Shinohara A."/>
            <person name="Yoshida Y."/>
            <person name="Fujiwara M."/>
            <person name="Mori M."/>
            <person name="Tomita M."/>
            <person name="Arakawa K."/>
        </authorList>
    </citation>
    <scope>NUCLEOTIDE SEQUENCE [LARGE SCALE GENOMIC DNA]</scope>
</reference>
<dbReference type="EMBL" id="BGPR01004125">
    <property type="protein sequence ID" value="GBM96225.1"/>
    <property type="molecule type" value="Genomic_DNA"/>
</dbReference>
<keyword evidence="2" id="KW-1185">Reference proteome</keyword>
<gene>
    <name evidence="1" type="ORF">AVEN_184314_1</name>
</gene>
<protein>
    <submittedName>
        <fullName evidence="1">Uncharacterized protein</fullName>
    </submittedName>
</protein>
<dbReference type="AlphaFoldDB" id="A0A4Y2K305"/>
<accession>A0A4Y2K305</accession>
<proteinExistence type="predicted"/>
<sequence length="78" mass="8782">MRRHLGSSSIPTSASPVKDNLDFRIRRSSEVHYTARILRAFVFRIWKPSVLGQALHHHATRHLFVGGMLACGAVLAIY</sequence>